<keyword evidence="3" id="KW-0378">Hydrolase</keyword>
<comment type="caution">
    <text evidence="3">The sequence shown here is derived from an EMBL/GenBank/DDBJ whole genome shotgun (WGS) entry which is preliminary data.</text>
</comment>
<proteinExistence type="predicted"/>
<dbReference type="GO" id="GO:0004045">
    <property type="term" value="F:peptidyl-tRNA hydrolase activity"/>
    <property type="evidence" value="ECO:0007669"/>
    <property type="project" value="UniProtKB-EC"/>
</dbReference>
<evidence type="ECO:0000313" key="4">
    <source>
        <dbReference type="Proteomes" id="UP001236507"/>
    </source>
</evidence>
<dbReference type="Pfam" id="PF00472">
    <property type="entry name" value="RF-1"/>
    <property type="match status" value="1"/>
</dbReference>
<dbReference type="EMBL" id="JASHIF010000004">
    <property type="protein sequence ID" value="MDI9858635.1"/>
    <property type="molecule type" value="Genomic_DNA"/>
</dbReference>
<accession>A0ABT6Y4Z0</accession>
<dbReference type="EC" id="3.1.1.29" evidence="3"/>
<evidence type="ECO:0000256" key="1">
    <source>
        <dbReference type="SAM" id="MobiDB-lite"/>
    </source>
</evidence>
<dbReference type="NCBIfam" id="NF006718">
    <property type="entry name" value="PRK09256.1"/>
    <property type="match status" value="1"/>
</dbReference>
<dbReference type="PROSITE" id="PS00745">
    <property type="entry name" value="RF_PROK_I"/>
    <property type="match status" value="1"/>
</dbReference>
<gene>
    <name evidence="3" type="primary">arfB</name>
    <name evidence="3" type="ORF">QM524_05400</name>
</gene>
<organism evidence="3 4">
    <name type="scientific">Flectobacillus roseus</name>
    <dbReference type="NCBI Taxonomy" id="502259"/>
    <lineage>
        <taxon>Bacteria</taxon>
        <taxon>Pseudomonadati</taxon>
        <taxon>Bacteroidota</taxon>
        <taxon>Cytophagia</taxon>
        <taxon>Cytophagales</taxon>
        <taxon>Flectobacillaceae</taxon>
        <taxon>Flectobacillus</taxon>
    </lineage>
</organism>
<dbReference type="PANTHER" id="PTHR47814">
    <property type="entry name" value="PEPTIDYL-TRNA HYDROLASE ARFB"/>
    <property type="match status" value="1"/>
</dbReference>
<feature type="domain" description="Prokaryotic-type class I peptide chain release factors" evidence="2">
    <location>
        <begin position="18"/>
        <end position="34"/>
    </location>
</feature>
<dbReference type="RefSeq" id="WP_283343801.1">
    <property type="nucleotide sequence ID" value="NZ_JASHIF010000004.1"/>
</dbReference>
<dbReference type="Gene3D" id="3.30.160.20">
    <property type="match status" value="1"/>
</dbReference>
<dbReference type="Proteomes" id="UP001236507">
    <property type="component" value="Unassembled WGS sequence"/>
</dbReference>
<feature type="region of interest" description="Disordered" evidence="1">
    <location>
        <begin position="105"/>
        <end position="135"/>
    </location>
</feature>
<keyword evidence="4" id="KW-1185">Reference proteome</keyword>
<reference evidence="3 4" key="1">
    <citation type="submission" date="2023-05" db="EMBL/GenBank/DDBJ databases">
        <title>Novel species of genus Flectobacillus isolated from stream in China.</title>
        <authorList>
            <person name="Lu H."/>
        </authorList>
    </citation>
    <scope>NUCLEOTIDE SEQUENCE [LARGE SCALE GENOMIC DNA]</scope>
    <source>
        <strain evidence="3 4">KCTC 42575</strain>
    </source>
</reference>
<evidence type="ECO:0000313" key="3">
    <source>
        <dbReference type="EMBL" id="MDI9858635.1"/>
    </source>
</evidence>
<evidence type="ECO:0000259" key="2">
    <source>
        <dbReference type="PROSITE" id="PS00745"/>
    </source>
</evidence>
<sequence length="135" mass="15201">MNILEIDFLPELQFQASRSSGAGGQNVNKVSSKVELRFNVVNSQLLDESQKALILQKLKNQINGEGELIVVSQEDRSQLKNRTLVIKKFKALLVKALTVAPKRKPTKPTAAMIAERLKDKKKKSERKTQRGKVVY</sequence>
<dbReference type="SUPFAM" id="SSF110916">
    <property type="entry name" value="Peptidyl-tRNA hydrolase domain-like"/>
    <property type="match status" value="1"/>
</dbReference>
<protein>
    <submittedName>
        <fullName evidence="3">Alternative ribosome rescue aminoacyl-tRNA hydrolase ArfB</fullName>
        <ecNumber evidence="3">3.1.1.29</ecNumber>
    </submittedName>
</protein>
<name>A0ABT6Y4Z0_9BACT</name>
<dbReference type="InterPro" id="IPR000352">
    <property type="entry name" value="Pep_chain_release_fac_I"/>
</dbReference>
<dbReference type="PANTHER" id="PTHR47814:SF1">
    <property type="entry name" value="PEPTIDYL-TRNA HYDROLASE ARFB"/>
    <property type="match status" value="1"/>
</dbReference>